<dbReference type="PANTHER" id="PTHR36510">
    <property type="entry name" value="GLUTAMATE--CYSTEINE LIGASE 2-RELATED"/>
    <property type="match status" value="1"/>
</dbReference>
<reference evidence="6 7" key="1">
    <citation type="submission" date="2020-12" db="EMBL/GenBank/DDBJ databases">
        <authorList>
            <person name="Zhou J."/>
        </authorList>
    </citation>
    <scope>NUCLEOTIDE SEQUENCE [LARGE SCALE GENOMIC DNA]</scope>
    <source>
        <strain evidence="6 7">CCUG 61299</strain>
    </source>
</reference>
<dbReference type="Gene3D" id="3.30.590.20">
    <property type="match status" value="1"/>
</dbReference>
<dbReference type="GO" id="GO:0042398">
    <property type="term" value="P:modified amino acid biosynthetic process"/>
    <property type="evidence" value="ECO:0007669"/>
    <property type="project" value="InterPro"/>
</dbReference>
<dbReference type="RefSeq" id="WP_200274761.1">
    <property type="nucleotide sequence ID" value="NZ_CP066802.1"/>
</dbReference>
<dbReference type="InterPro" id="IPR050141">
    <property type="entry name" value="GCL_type2/YbdK_subfam"/>
</dbReference>
<dbReference type="Proteomes" id="UP000595895">
    <property type="component" value="Chromosome"/>
</dbReference>
<keyword evidence="7" id="KW-1185">Reference proteome</keyword>
<dbReference type="GO" id="GO:0004357">
    <property type="term" value="F:glutamate-cysteine ligase activity"/>
    <property type="evidence" value="ECO:0007669"/>
    <property type="project" value="UniProtKB-EC"/>
</dbReference>
<dbReference type="HAMAP" id="MF_01609">
    <property type="entry name" value="Glu_cys_ligase_2"/>
    <property type="match status" value="1"/>
</dbReference>
<gene>
    <name evidence="6" type="ORF">JG540_06110</name>
</gene>
<organism evidence="6 7">
    <name type="scientific">Actinomyces weissii</name>
    <dbReference type="NCBI Taxonomy" id="675090"/>
    <lineage>
        <taxon>Bacteria</taxon>
        <taxon>Bacillati</taxon>
        <taxon>Actinomycetota</taxon>
        <taxon>Actinomycetes</taxon>
        <taxon>Actinomycetales</taxon>
        <taxon>Actinomycetaceae</taxon>
        <taxon>Actinomyces</taxon>
    </lineage>
</organism>
<dbReference type="PANTHER" id="PTHR36510:SF1">
    <property type="entry name" value="GLUTAMATE--CYSTEINE LIGASE 2-RELATED"/>
    <property type="match status" value="1"/>
</dbReference>
<dbReference type="EC" id="6.3.2.2" evidence="5"/>
<keyword evidence="2 5" id="KW-0547">Nucleotide-binding</keyword>
<evidence type="ECO:0000256" key="3">
    <source>
        <dbReference type="ARBA" id="ARBA00022840"/>
    </source>
</evidence>
<dbReference type="EMBL" id="CP066802">
    <property type="protein sequence ID" value="QQM66671.1"/>
    <property type="molecule type" value="Genomic_DNA"/>
</dbReference>
<evidence type="ECO:0000256" key="5">
    <source>
        <dbReference type="HAMAP-Rule" id="MF_01609"/>
    </source>
</evidence>
<evidence type="ECO:0000313" key="6">
    <source>
        <dbReference type="EMBL" id="QQM66671.1"/>
    </source>
</evidence>
<dbReference type="KEGG" id="awe:JG540_06110"/>
<sequence length="381" mass="40706">MRLELASSTRASIGVEWELQLVSPLTGELLPVAPAALEQLDQAGGTGGLVVPEMHQAMVELVSRPRQRVGQCLADLDEALGLLCPVLAQHGAEVTSAGVHPFADPAAQAITECERYRELVGRTAAWGRQMLIYGTHVHVGVDDVDRLVPVLNHLCTYIGHLQALAVSSPFWAGQDTGYADNRAMMFQQLPTAGLPEAIGSWSELEQLMDDLVRAGALREVNELRWDVRPAPRLGTIEVRACDASSNLLEVGAVAALTHCLVEEALRLLDAGEPLRGLPRWLLAANKWRSARYGLDALLVEQRGAEPVPVRESLAQLVRRLEPVADALGCLEELGSVLEVLRLGSGAERQRAVAAGAGGGPAVVRHLLAETRAGRPLPAAGG</sequence>
<evidence type="ECO:0000313" key="7">
    <source>
        <dbReference type="Proteomes" id="UP000595895"/>
    </source>
</evidence>
<name>A0A7T7M845_9ACTO</name>
<comment type="similarity">
    <text evidence="5">Belongs to the glutamate--cysteine ligase type 2 family. YbdK subfamily.</text>
</comment>
<keyword evidence="3 5" id="KW-0067">ATP-binding</keyword>
<dbReference type="NCBIfam" id="TIGR02050">
    <property type="entry name" value="gshA_cyan_rel"/>
    <property type="match status" value="1"/>
</dbReference>
<evidence type="ECO:0000256" key="4">
    <source>
        <dbReference type="ARBA" id="ARBA00048819"/>
    </source>
</evidence>
<evidence type="ECO:0000256" key="2">
    <source>
        <dbReference type="ARBA" id="ARBA00022741"/>
    </source>
</evidence>
<proteinExistence type="inferred from homology"/>
<evidence type="ECO:0000256" key="1">
    <source>
        <dbReference type="ARBA" id="ARBA00022598"/>
    </source>
</evidence>
<dbReference type="AlphaFoldDB" id="A0A7T7M845"/>
<dbReference type="Pfam" id="PF04107">
    <property type="entry name" value="GCS2"/>
    <property type="match status" value="1"/>
</dbReference>
<accession>A0A7T7M845</accession>
<protein>
    <recommendedName>
        <fullName evidence="5">Putative glutamate--cysteine ligase 2</fullName>
        <ecNumber evidence="5">6.3.2.2</ecNumber>
    </recommendedName>
    <alternativeName>
        <fullName evidence="5">Gamma-glutamylcysteine synthetase 2</fullName>
        <shortName evidence="5">GCS 2</shortName>
        <shortName evidence="5">Gamma-GCS 2</shortName>
    </alternativeName>
</protein>
<comment type="catalytic activity">
    <reaction evidence="4 5">
        <text>L-cysteine + L-glutamate + ATP = gamma-L-glutamyl-L-cysteine + ADP + phosphate + H(+)</text>
        <dbReference type="Rhea" id="RHEA:13285"/>
        <dbReference type="ChEBI" id="CHEBI:15378"/>
        <dbReference type="ChEBI" id="CHEBI:29985"/>
        <dbReference type="ChEBI" id="CHEBI:30616"/>
        <dbReference type="ChEBI" id="CHEBI:35235"/>
        <dbReference type="ChEBI" id="CHEBI:43474"/>
        <dbReference type="ChEBI" id="CHEBI:58173"/>
        <dbReference type="ChEBI" id="CHEBI:456216"/>
        <dbReference type="EC" id="6.3.2.2"/>
    </reaction>
</comment>
<dbReference type="InterPro" id="IPR014746">
    <property type="entry name" value="Gln_synth/guanido_kin_cat_dom"/>
</dbReference>
<dbReference type="SUPFAM" id="SSF55931">
    <property type="entry name" value="Glutamine synthetase/guanido kinase"/>
    <property type="match status" value="1"/>
</dbReference>
<keyword evidence="1 5" id="KW-0436">Ligase</keyword>
<dbReference type="InterPro" id="IPR011793">
    <property type="entry name" value="YbdK"/>
</dbReference>
<comment type="function">
    <text evidence="5">ATP-dependent carboxylate-amine ligase which exhibits weak glutamate--cysteine ligase activity.</text>
</comment>
<dbReference type="InterPro" id="IPR006336">
    <property type="entry name" value="GCS2"/>
</dbReference>
<dbReference type="GO" id="GO:0005524">
    <property type="term" value="F:ATP binding"/>
    <property type="evidence" value="ECO:0007669"/>
    <property type="project" value="UniProtKB-KW"/>
</dbReference>